<evidence type="ECO:0000313" key="1">
    <source>
        <dbReference type="EMBL" id="RGD84662.1"/>
    </source>
</evidence>
<dbReference type="InterPro" id="IPR010133">
    <property type="entry name" value="Bacteriocin_signal_seq"/>
</dbReference>
<evidence type="ECO:0000313" key="2">
    <source>
        <dbReference type="Proteomes" id="UP000261032"/>
    </source>
</evidence>
<name>A0A3E3EDK4_9FIRM</name>
<protein>
    <submittedName>
        <fullName evidence="1">Bacteriocin</fullName>
    </submittedName>
</protein>
<organism evidence="1 2">
    <name type="scientific">Thomasclavelia ramosa</name>
    <dbReference type="NCBI Taxonomy" id="1547"/>
    <lineage>
        <taxon>Bacteria</taxon>
        <taxon>Bacillati</taxon>
        <taxon>Bacillota</taxon>
        <taxon>Erysipelotrichia</taxon>
        <taxon>Erysipelotrichales</taxon>
        <taxon>Coprobacillaceae</taxon>
        <taxon>Thomasclavelia</taxon>
    </lineage>
</organism>
<dbReference type="AlphaFoldDB" id="A0A3E3EDK4"/>
<sequence>MIKELNINELESIIGGGNVSNCLLSASASLLTIAGAGAVAGPIGLGVALVSGAGSGFLTGYNCTALYHEGD</sequence>
<reference evidence="1 2" key="1">
    <citation type="submission" date="2018-08" db="EMBL/GenBank/DDBJ databases">
        <title>A genome reference for cultivated species of the human gut microbiota.</title>
        <authorList>
            <person name="Zou Y."/>
            <person name="Xue W."/>
            <person name="Luo G."/>
        </authorList>
    </citation>
    <scope>NUCLEOTIDE SEQUENCE [LARGE SCALE GENOMIC DNA]</scope>
    <source>
        <strain evidence="1 2">OM06-4</strain>
    </source>
</reference>
<accession>A0A3E3EDK4</accession>
<dbReference type="RefSeq" id="WP_117581578.1">
    <property type="nucleotide sequence ID" value="NZ_QUSL01000015.1"/>
</dbReference>
<dbReference type="NCBIfam" id="TIGR01847">
    <property type="entry name" value="bacteriocin_sig"/>
    <property type="match status" value="1"/>
</dbReference>
<comment type="caution">
    <text evidence="1">The sequence shown here is derived from an EMBL/GenBank/DDBJ whole genome shotgun (WGS) entry which is preliminary data.</text>
</comment>
<dbReference type="EMBL" id="QUSL01000015">
    <property type="protein sequence ID" value="RGD84662.1"/>
    <property type="molecule type" value="Genomic_DNA"/>
</dbReference>
<gene>
    <name evidence="1" type="ORF">DXB93_10215</name>
</gene>
<proteinExistence type="predicted"/>
<dbReference type="Proteomes" id="UP000261032">
    <property type="component" value="Unassembled WGS sequence"/>
</dbReference>